<evidence type="ECO:0000313" key="3">
    <source>
        <dbReference type="EMBL" id="OJD22202.1"/>
    </source>
</evidence>
<dbReference type="OrthoDB" id="4183084at2759"/>
<feature type="domain" description="AAA+ ATPase" evidence="2">
    <location>
        <begin position="466"/>
        <end position="591"/>
    </location>
</feature>
<dbReference type="InterPro" id="IPR003593">
    <property type="entry name" value="AAA+_ATPase"/>
</dbReference>
<evidence type="ECO:0000313" key="4">
    <source>
        <dbReference type="Proteomes" id="UP000242791"/>
    </source>
</evidence>
<reference evidence="3 4" key="1">
    <citation type="submission" date="2015-08" db="EMBL/GenBank/DDBJ databases">
        <title>Emmonsia species relationships and genome sequence.</title>
        <authorList>
            <person name="Cuomo C.A."/>
            <person name="Schwartz I.S."/>
            <person name="Kenyon C."/>
            <person name="De Hoog G.S."/>
            <person name="Govender N.P."/>
            <person name="Botha A."/>
            <person name="Moreno L."/>
            <person name="De Vries M."/>
            <person name="Munoz J.F."/>
            <person name="Stielow J.B."/>
        </authorList>
    </citation>
    <scope>NUCLEOTIDE SEQUENCE [LARGE SCALE GENOMIC DNA]</scope>
    <source>
        <strain evidence="3 4">EI222</strain>
    </source>
</reference>
<gene>
    <name evidence="3" type="ORF">ACJ73_06455</name>
</gene>
<organism evidence="3 4">
    <name type="scientific">Blastomyces percursus</name>
    <dbReference type="NCBI Taxonomy" id="1658174"/>
    <lineage>
        <taxon>Eukaryota</taxon>
        <taxon>Fungi</taxon>
        <taxon>Dikarya</taxon>
        <taxon>Ascomycota</taxon>
        <taxon>Pezizomycotina</taxon>
        <taxon>Eurotiomycetes</taxon>
        <taxon>Eurotiomycetidae</taxon>
        <taxon>Onygenales</taxon>
        <taxon>Ajellomycetaceae</taxon>
        <taxon>Blastomyces</taxon>
    </lineage>
</organism>
<comment type="caution">
    <text evidence="3">The sequence shown here is derived from an EMBL/GenBank/DDBJ whole genome shotgun (WGS) entry which is preliminary data.</text>
</comment>
<keyword evidence="4" id="KW-1185">Reference proteome</keyword>
<dbReference type="Pfam" id="PF00004">
    <property type="entry name" value="AAA"/>
    <property type="match status" value="1"/>
</dbReference>
<dbReference type="GO" id="GO:0016887">
    <property type="term" value="F:ATP hydrolysis activity"/>
    <property type="evidence" value="ECO:0007669"/>
    <property type="project" value="InterPro"/>
</dbReference>
<dbReference type="GO" id="GO:0005524">
    <property type="term" value="F:ATP binding"/>
    <property type="evidence" value="ECO:0007669"/>
    <property type="project" value="InterPro"/>
</dbReference>
<evidence type="ECO:0000256" key="1">
    <source>
        <dbReference type="SAM" id="MobiDB-lite"/>
    </source>
</evidence>
<dbReference type="InterPro" id="IPR003959">
    <property type="entry name" value="ATPase_AAA_core"/>
</dbReference>
<sequence>MRHLQQLLIDIFHEVKKSPDSSEPTEATKPEQSKYKEGNEVKARASKLEFKEVHEVWDKDKSNYKIVESVREDEALDDLDQYIFVVRKQLDRMTKETKAFVDIKSKALLDVLREILRGVRAISLREDKPSIERNFLYNFLPDLEEYITKKGRDHDDPCSKHVDLLIRYIKNTYASTIQSLSPLLKRGEITYDLLWTIFKPGIFVYSTCLGTGKPRCVIFDAGEEKTKMNGIKYFSLDCRYLDFDGEVFGEASTQLEVAGFHGPRPIHHLEAFPLDQHPNKSGVMTSIIDFGRKFCSLKGQHIRHCRGRAFFKVRGEIVQICINSRVMVDSAFFRQMNPNYTRPRINQRNDSYVDNDGITHVNVSAFFDNQDQRMRDQVKSNGMNPSEMKDVDFLICCPTVLGFCFNENIWMEFAVADLDQVEWSSAPFENLKIPSQQRDTLLALARTRLGLVPSVPFDDFVTGKGRGLNVLLYGRPGLGKTFTAEALAEHLQRPLYKVPAGELIGDRCLDDHVSNIFKTASHFNAILLVDEADVFLHGRSVGGVHDHSVTVFLRKLEYFEGVLFLTTNRVDEFDDAILSRIHYKLKYEALGREFRRDVWRSFLSKSCTHKGSPQLSSDELHKLEGLDLSAREIRNLAMIAHALATVGKDRVSYTHLEQAAESNEEFARAFNRTERLETMYN</sequence>
<dbReference type="AlphaFoldDB" id="A0A1J9Q287"/>
<dbReference type="Pfam" id="PF22942">
    <property type="entry name" value="DUF7025"/>
    <property type="match status" value="1"/>
</dbReference>
<dbReference type="VEuPathDB" id="FungiDB:ACJ73_06455"/>
<dbReference type="Proteomes" id="UP000242791">
    <property type="component" value="Unassembled WGS sequence"/>
</dbReference>
<feature type="region of interest" description="Disordered" evidence="1">
    <location>
        <begin position="17"/>
        <end position="42"/>
    </location>
</feature>
<name>A0A1J9Q287_9EURO</name>
<evidence type="ECO:0000259" key="2">
    <source>
        <dbReference type="SMART" id="SM00382"/>
    </source>
</evidence>
<dbReference type="PANTHER" id="PTHR46411">
    <property type="entry name" value="FAMILY ATPASE, PUTATIVE-RELATED"/>
    <property type="match status" value="1"/>
</dbReference>
<accession>A0A1J9Q287</accession>
<dbReference type="STRING" id="1658174.A0A1J9Q287"/>
<proteinExistence type="predicted"/>
<dbReference type="EMBL" id="LGTZ01001138">
    <property type="protein sequence ID" value="OJD22202.1"/>
    <property type="molecule type" value="Genomic_DNA"/>
</dbReference>
<protein>
    <recommendedName>
        <fullName evidence="2">AAA+ ATPase domain-containing protein</fullName>
    </recommendedName>
</protein>
<dbReference type="PANTHER" id="PTHR46411:SF1">
    <property type="entry name" value="FAMILY ATPASE, PUTATIVE (AFU_ORTHOLOGUE AFUA_7G05752)-RELATED"/>
    <property type="match status" value="1"/>
</dbReference>
<dbReference type="InterPro" id="IPR054289">
    <property type="entry name" value="DUF7025"/>
</dbReference>
<dbReference type="SUPFAM" id="SSF52540">
    <property type="entry name" value="P-loop containing nucleoside triphosphate hydrolases"/>
    <property type="match status" value="1"/>
</dbReference>
<dbReference type="InterPro" id="IPR027417">
    <property type="entry name" value="P-loop_NTPase"/>
</dbReference>
<dbReference type="CDD" id="cd19481">
    <property type="entry name" value="RecA-like_protease"/>
    <property type="match status" value="1"/>
</dbReference>
<dbReference type="SMART" id="SM00382">
    <property type="entry name" value="AAA"/>
    <property type="match status" value="1"/>
</dbReference>
<dbReference type="Gene3D" id="3.40.50.300">
    <property type="entry name" value="P-loop containing nucleotide triphosphate hydrolases"/>
    <property type="match status" value="1"/>
</dbReference>